<feature type="compositionally biased region" description="Polar residues" evidence="1">
    <location>
        <begin position="93"/>
        <end position="119"/>
    </location>
</feature>
<sequence>MEARASPDKGTPGRRRQGRGKPAPLKAYASENDAANYASSHLSQHAHHGHRKTPQTPKKMLSVSPVPAEGPGAQPGSKQRNRNNKPRSKHDPTSPNYQLSNNQSPPRTSPGSKPISSTPFAGATFHASPAPSDLPIPSFLKSNSESPMVRKPRGVAPQPSPPATDSEAPTPQRPVSASQHRESPLDFMFRAHRLEKAAREQVVDQTAGPASALAGVMSPPHHTGAPLFPSASAPAQNRHAYSRESSGDMEIFELEGTGGQPLGPAFSTPYQDRIKAARSMAPNSHASQRSPMPSANAGAAMEDPTEALKRFLFAPQSSTPTAPAAANPPAFPPHPRNAEQFSNGQANGGASSIQAMENDLRRILKLDVGEEGPPTERRLFTR</sequence>
<protein>
    <recommendedName>
        <fullName evidence="4">Proteophosphoglycan 5</fullName>
    </recommendedName>
</protein>
<feature type="region of interest" description="Disordered" evidence="1">
    <location>
        <begin position="1"/>
        <end position="183"/>
    </location>
</feature>
<feature type="compositionally biased region" description="Low complexity" evidence="1">
    <location>
        <begin position="314"/>
        <end position="328"/>
    </location>
</feature>
<evidence type="ECO:0000313" key="2">
    <source>
        <dbReference type="EMBL" id="PTB71396.1"/>
    </source>
</evidence>
<dbReference type="GO" id="GO:0016071">
    <property type="term" value="P:mRNA metabolic process"/>
    <property type="evidence" value="ECO:0007669"/>
    <property type="project" value="UniProtKB-ARBA"/>
</dbReference>
<feature type="compositionally biased region" description="Basic residues" evidence="1">
    <location>
        <begin position="44"/>
        <end position="53"/>
    </location>
</feature>
<gene>
    <name evidence="2" type="ORF">M440DRAFT_1442699</name>
</gene>
<feature type="region of interest" description="Disordered" evidence="1">
    <location>
        <begin position="314"/>
        <end position="355"/>
    </location>
</feature>
<feature type="compositionally biased region" description="Polar residues" evidence="1">
    <location>
        <begin position="339"/>
        <end position="355"/>
    </location>
</feature>
<reference evidence="2 3" key="1">
    <citation type="submission" date="2016-07" db="EMBL/GenBank/DDBJ databases">
        <title>Multiple horizontal gene transfer events from other fungi enriched the ability of initially mycotrophic Trichoderma (Ascomycota) to feed on dead plant biomass.</title>
        <authorList>
            <consortium name="DOE Joint Genome Institute"/>
            <person name="Aerts A."/>
            <person name="Atanasova L."/>
            <person name="Chenthamara K."/>
            <person name="Zhang J."/>
            <person name="Grujic M."/>
            <person name="Henrissat B."/>
            <person name="Kuo A."/>
            <person name="Salamov A."/>
            <person name="Lipzen A."/>
            <person name="Labutti K."/>
            <person name="Barry K."/>
            <person name="Miao Y."/>
            <person name="Rahimi M.J."/>
            <person name="Shen Q."/>
            <person name="Grigoriev I.V."/>
            <person name="Kubicek C.P."/>
            <person name="Druzhinina I.S."/>
        </authorList>
    </citation>
    <scope>NUCLEOTIDE SEQUENCE [LARGE SCALE GENOMIC DNA]</scope>
    <source>
        <strain evidence="2 3">ATCC 18648</strain>
    </source>
</reference>
<dbReference type="InterPro" id="IPR028322">
    <property type="entry name" value="PNRC-like_rgn"/>
</dbReference>
<feature type="compositionally biased region" description="Basic residues" evidence="1">
    <location>
        <begin position="79"/>
        <end position="88"/>
    </location>
</feature>
<evidence type="ECO:0000256" key="1">
    <source>
        <dbReference type="SAM" id="MobiDB-lite"/>
    </source>
</evidence>
<dbReference type="AlphaFoldDB" id="A0A2T4BQ26"/>
<evidence type="ECO:0000313" key="3">
    <source>
        <dbReference type="Proteomes" id="UP000240760"/>
    </source>
</evidence>
<keyword evidence="3" id="KW-1185">Reference proteome</keyword>
<feature type="compositionally biased region" description="Polar residues" evidence="1">
    <location>
        <begin position="167"/>
        <end position="178"/>
    </location>
</feature>
<accession>A0A2T4BQ26</accession>
<name>A0A2T4BQ26_TRILO</name>
<dbReference type="OrthoDB" id="2142961at2759"/>
<dbReference type="Proteomes" id="UP000240760">
    <property type="component" value="Unassembled WGS sequence"/>
</dbReference>
<dbReference type="Pfam" id="PF15365">
    <property type="entry name" value="PNRC"/>
    <property type="match status" value="1"/>
</dbReference>
<organism evidence="2 3">
    <name type="scientific">Trichoderma longibrachiatum ATCC 18648</name>
    <dbReference type="NCBI Taxonomy" id="983965"/>
    <lineage>
        <taxon>Eukaryota</taxon>
        <taxon>Fungi</taxon>
        <taxon>Dikarya</taxon>
        <taxon>Ascomycota</taxon>
        <taxon>Pezizomycotina</taxon>
        <taxon>Sordariomycetes</taxon>
        <taxon>Hypocreomycetidae</taxon>
        <taxon>Hypocreales</taxon>
        <taxon>Hypocreaceae</taxon>
        <taxon>Trichoderma</taxon>
    </lineage>
</organism>
<dbReference type="EMBL" id="KZ679149">
    <property type="protein sequence ID" value="PTB71396.1"/>
    <property type="molecule type" value="Genomic_DNA"/>
</dbReference>
<proteinExistence type="predicted"/>
<evidence type="ECO:0008006" key="4">
    <source>
        <dbReference type="Google" id="ProtNLM"/>
    </source>
</evidence>